<proteinExistence type="predicted"/>
<dbReference type="Proteomes" id="UP000054217">
    <property type="component" value="Unassembled WGS sequence"/>
</dbReference>
<name>A0A0C3NW77_PISTI</name>
<dbReference type="AlphaFoldDB" id="A0A0C3NW77"/>
<reference evidence="1 2" key="1">
    <citation type="submission" date="2014-04" db="EMBL/GenBank/DDBJ databases">
        <authorList>
            <consortium name="DOE Joint Genome Institute"/>
            <person name="Kuo A."/>
            <person name="Kohler A."/>
            <person name="Costa M.D."/>
            <person name="Nagy L.G."/>
            <person name="Floudas D."/>
            <person name="Copeland A."/>
            <person name="Barry K.W."/>
            <person name="Cichocki N."/>
            <person name="Veneault-Fourrey C."/>
            <person name="LaButti K."/>
            <person name="Lindquist E.A."/>
            <person name="Lipzen A."/>
            <person name="Lundell T."/>
            <person name="Morin E."/>
            <person name="Murat C."/>
            <person name="Sun H."/>
            <person name="Tunlid A."/>
            <person name="Henrissat B."/>
            <person name="Grigoriev I.V."/>
            <person name="Hibbett D.S."/>
            <person name="Martin F."/>
            <person name="Nordberg H.P."/>
            <person name="Cantor M.N."/>
            <person name="Hua S.X."/>
        </authorList>
    </citation>
    <scope>NUCLEOTIDE SEQUENCE [LARGE SCALE GENOMIC DNA]</scope>
    <source>
        <strain evidence="1 2">Marx 270</strain>
    </source>
</reference>
<evidence type="ECO:0000313" key="1">
    <source>
        <dbReference type="EMBL" id="KIO05115.1"/>
    </source>
</evidence>
<dbReference type="EMBL" id="KN831968">
    <property type="protein sequence ID" value="KIO05115.1"/>
    <property type="molecule type" value="Genomic_DNA"/>
</dbReference>
<gene>
    <name evidence="1" type="ORF">M404DRAFT_1000155</name>
</gene>
<dbReference type="HOGENOM" id="CLU_2723216_0_0_1"/>
<dbReference type="InParanoid" id="A0A0C3NW77"/>
<evidence type="ECO:0000313" key="2">
    <source>
        <dbReference type="Proteomes" id="UP000054217"/>
    </source>
</evidence>
<reference evidence="2" key="2">
    <citation type="submission" date="2015-01" db="EMBL/GenBank/DDBJ databases">
        <title>Evolutionary Origins and Diversification of the Mycorrhizal Mutualists.</title>
        <authorList>
            <consortium name="DOE Joint Genome Institute"/>
            <consortium name="Mycorrhizal Genomics Consortium"/>
            <person name="Kohler A."/>
            <person name="Kuo A."/>
            <person name="Nagy L.G."/>
            <person name="Floudas D."/>
            <person name="Copeland A."/>
            <person name="Barry K.W."/>
            <person name="Cichocki N."/>
            <person name="Veneault-Fourrey C."/>
            <person name="LaButti K."/>
            <person name="Lindquist E.A."/>
            <person name="Lipzen A."/>
            <person name="Lundell T."/>
            <person name="Morin E."/>
            <person name="Murat C."/>
            <person name="Riley R."/>
            <person name="Ohm R."/>
            <person name="Sun H."/>
            <person name="Tunlid A."/>
            <person name="Henrissat B."/>
            <person name="Grigoriev I.V."/>
            <person name="Hibbett D.S."/>
            <person name="Martin F."/>
        </authorList>
    </citation>
    <scope>NUCLEOTIDE SEQUENCE [LARGE SCALE GENOMIC DNA]</scope>
    <source>
        <strain evidence="2">Marx 270</strain>
    </source>
</reference>
<organism evidence="1 2">
    <name type="scientific">Pisolithus tinctorius Marx 270</name>
    <dbReference type="NCBI Taxonomy" id="870435"/>
    <lineage>
        <taxon>Eukaryota</taxon>
        <taxon>Fungi</taxon>
        <taxon>Dikarya</taxon>
        <taxon>Basidiomycota</taxon>
        <taxon>Agaricomycotina</taxon>
        <taxon>Agaricomycetes</taxon>
        <taxon>Agaricomycetidae</taxon>
        <taxon>Boletales</taxon>
        <taxon>Sclerodermatineae</taxon>
        <taxon>Pisolithaceae</taxon>
        <taxon>Pisolithus</taxon>
    </lineage>
</organism>
<protein>
    <submittedName>
        <fullName evidence="1">Uncharacterized protein</fullName>
    </submittedName>
</protein>
<keyword evidence="2" id="KW-1185">Reference proteome</keyword>
<accession>A0A0C3NW77</accession>
<sequence length="72" mass="7751">MLHKRLEQTKVVDVAEEFDGKPLFLLSCSPQSPIILVSGASYVRRPLSTQAFAMLAGIAPAGGLGQSTHKWV</sequence>